<evidence type="ECO:0000313" key="1">
    <source>
        <dbReference type="EMBL" id="CAG7561949.1"/>
    </source>
</evidence>
<organism evidence="1 2">
    <name type="scientific">Fusarium equiseti</name>
    <name type="common">Fusarium scirpi</name>
    <dbReference type="NCBI Taxonomy" id="61235"/>
    <lineage>
        <taxon>Eukaryota</taxon>
        <taxon>Fungi</taxon>
        <taxon>Dikarya</taxon>
        <taxon>Ascomycota</taxon>
        <taxon>Pezizomycotina</taxon>
        <taxon>Sordariomycetes</taxon>
        <taxon>Hypocreomycetidae</taxon>
        <taxon>Hypocreales</taxon>
        <taxon>Nectriaceae</taxon>
        <taxon>Fusarium</taxon>
        <taxon>Fusarium incarnatum-equiseti species complex</taxon>
    </lineage>
</organism>
<protein>
    <submittedName>
        <fullName evidence="1">Uncharacterized protein</fullName>
    </submittedName>
</protein>
<gene>
    <name evidence="1" type="ORF">FEQUK3_LOCUS7607</name>
</gene>
<accession>A0A8J2J0R6</accession>
<comment type="caution">
    <text evidence="1">The sequence shown here is derived from an EMBL/GenBank/DDBJ whole genome shotgun (WGS) entry which is preliminary data.</text>
</comment>
<dbReference type="Proteomes" id="UP000693738">
    <property type="component" value="Unassembled WGS sequence"/>
</dbReference>
<dbReference type="EMBL" id="CAJSTJ010000144">
    <property type="protein sequence ID" value="CAG7561949.1"/>
    <property type="molecule type" value="Genomic_DNA"/>
</dbReference>
<evidence type="ECO:0000313" key="2">
    <source>
        <dbReference type="Proteomes" id="UP000693738"/>
    </source>
</evidence>
<dbReference type="AlphaFoldDB" id="A0A8J2J0R6"/>
<name>A0A8J2J0R6_FUSEQ</name>
<proteinExistence type="predicted"/>
<reference evidence="1" key="1">
    <citation type="submission" date="2021-05" db="EMBL/GenBank/DDBJ databases">
        <authorList>
            <person name="Khan N."/>
        </authorList>
    </citation>
    <scope>NUCLEOTIDE SEQUENCE</scope>
</reference>
<sequence length="580" mass="67363">MSSGTTSAVSTTSLLGLPLELREQIYHHYFEVEGGYIYDGVTETLTQTDGKPIDIALRYACRCIAHETRGYPFQLNSIKFSTVYRDDWQQIAGSLIWIRHFHSWLQMSILEHLRDHITPDTYHPRNPQYLEYMPAIKERIDTVFSLVARHPDVEYSDFWLCKTLQQRQDYRGGYEDHQNHPMPRTMREDADETIVFDRTVAYLLRILAERHPDQFDRAVDLALPGWTDSHQGSEVLDLTFKPWDIPSLSDAMTMAKNLQLQGVFDRFTSWGKMGPDFYRTIPATSRYQYRKKAFFSATSVAIRFLNRIPDKQRISMRHIILDENHPSVSLSMCHANGLIPFCNENEKLHIEHRWNLWTTLLLGMSDRSTDGLVISFETPPETIQEWANDPDRLPWRFDEVQRGSFASTFSAWTMSVLDIVKSGMPFQSYSVVIEGDPDLNHSTFAFHTVMEREIAWLTLNTDCVARGLFAPPDHPDYPMMTRTPNEGAASTDARSSLIQCNFTLDQPWDLDKIVEKYLVQHEPTSSYTQYDMWSDMEDFDTYYFRVSTGILDFKDLQLLWVERKPVPAEAEGTEHEETHG</sequence>